<gene>
    <name evidence="1" type="ORF">BA896_020365</name>
</gene>
<organism evidence="1 2">
    <name type="scientific">Janthinobacterium lividum</name>
    <dbReference type="NCBI Taxonomy" id="29581"/>
    <lineage>
        <taxon>Bacteria</taxon>
        <taxon>Pseudomonadati</taxon>
        <taxon>Pseudomonadota</taxon>
        <taxon>Betaproteobacteria</taxon>
        <taxon>Burkholderiales</taxon>
        <taxon>Oxalobacteraceae</taxon>
        <taxon>Janthinobacterium</taxon>
    </lineage>
</organism>
<reference evidence="1 2" key="1">
    <citation type="submission" date="2016-10" db="EMBL/GenBank/DDBJ databases">
        <title>Updated version of Genome Assembly of Janthinobacterium lividum ERGS5:01.</title>
        <authorList>
            <person name="Kumar R."/>
            <person name="Acharya V."/>
            <person name="Singh D."/>
        </authorList>
    </citation>
    <scope>NUCLEOTIDE SEQUENCE [LARGE SCALE GENOMIC DNA]</scope>
    <source>
        <strain evidence="1 2">ERGS5:01</strain>
    </source>
</reference>
<evidence type="ECO:0000313" key="2">
    <source>
        <dbReference type="Proteomes" id="UP000092634"/>
    </source>
</evidence>
<evidence type="ECO:0000313" key="1">
    <source>
        <dbReference type="EMBL" id="OFJ46641.1"/>
    </source>
</evidence>
<dbReference type="AlphaFoldDB" id="A0A1E8PK01"/>
<accession>A0A1E8PK01</accession>
<protein>
    <submittedName>
        <fullName evidence="1">Uncharacterized protein</fullName>
    </submittedName>
</protein>
<dbReference type="Proteomes" id="UP000092634">
    <property type="component" value="Unassembled WGS sequence"/>
</dbReference>
<name>A0A1E8PK01_9BURK</name>
<dbReference type="EMBL" id="MAQB02000011">
    <property type="protein sequence ID" value="OFJ46641.1"/>
    <property type="molecule type" value="Genomic_DNA"/>
</dbReference>
<proteinExistence type="predicted"/>
<comment type="caution">
    <text evidence="1">The sequence shown here is derived from an EMBL/GenBank/DDBJ whole genome shotgun (WGS) entry which is preliminary data.</text>
</comment>
<sequence>MAERVFLSRKDDNKIGSFEYGLGLLNIDVSKEAWELVKSPKRIHEYDPDQKKQYLLEVCAWIHERRHYLDTFGTIAGISVYASRLACLSRFIKVSIDLKHKGVTWQLPIEKWVTDESCPKEVKDLRRFLISYGISTDFFFGNFEPQTIPGHMPEAWLMMPNSENLPGMPMFPFSLSVGAPHGDISVLFPIGFEALLEGAAQAVSRNLVDTLFPDLNRDILVDQIIVLHREDHEPEPSREEWAKMVSLYNATDLLISKYLRNQGVHEFPRALVLKLTDIALSSGVISIEDISDSTTMTRIDSAAIVFVDMLESLSVDQLKNNDFDYPEHIDALYVRLLEKIRQGGDWDTVLDHESIYNAPHVWQSFLAQNLTKPLLERRIETKHESMYGKEHVTQIFDRNLPCVQVMNGQLRFENIPEPVQRSWAQQMILSEIAQQIFSNEEVILCPRAHRMLPGMESLDLSGGKCRRNERQGCGSWRAGRELLLPRCVFSSALSALSVVTDNDIVQE</sequence>